<keyword evidence="1" id="KW-0472">Membrane</keyword>
<evidence type="ECO:0000313" key="7">
    <source>
        <dbReference type="Proteomes" id="UP000467635"/>
    </source>
</evidence>
<evidence type="ECO:0000313" key="4">
    <source>
        <dbReference type="EMBL" id="PAY47512.1"/>
    </source>
</evidence>
<dbReference type="AlphaFoldDB" id="A0A2A2WZX0"/>
<proteinExistence type="predicted"/>
<reference evidence="6 7" key="2">
    <citation type="submission" date="2019-11" db="EMBL/GenBank/DDBJ databases">
        <title>Draft Genome Sequence of Plant Growth-Promoting Rhizosphere-Associated Bacteria.</title>
        <authorList>
            <person name="Vasilyev I.Y."/>
            <person name="Radchenko V."/>
            <person name="Ilnitskaya E.V."/>
        </authorList>
    </citation>
    <scope>NUCLEOTIDE SEQUENCE [LARGE SCALE GENOMIC DNA]</scope>
    <source>
        <strain evidence="3 7">VRA_01-1sq_f</strain>
        <strain evidence="2 6">VRA_1sq_f</strain>
    </source>
</reference>
<protein>
    <submittedName>
        <fullName evidence="2">Uncharacterized protein</fullName>
    </submittedName>
</protein>
<reference evidence="4 5" key="1">
    <citation type="submission" date="2016-05" db="EMBL/GenBank/DDBJ databases">
        <authorList>
            <person name="Lee J.-Y."/>
            <person name="Kim E.B."/>
            <person name="Choi Y.-J."/>
        </authorList>
    </citation>
    <scope>NUCLEOTIDE SEQUENCE [LARGE SCALE GENOMIC DNA]</scope>
    <source>
        <strain evidence="4 5">KLA006</strain>
    </source>
</reference>
<gene>
    <name evidence="4" type="ORF">A8C52_00585</name>
    <name evidence="3" type="ORF">GKC33_02330</name>
    <name evidence="2" type="ORF">GKC34_10115</name>
</gene>
<dbReference type="Proteomes" id="UP000437575">
    <property type="component" value="Unassembled WGS sequence"/>
</dbReference>
<dbReference type="Proteomes" id="UP000467635">
    <property type="component" value="Unassembled WGS sequence"/>
</dbReference>
<feature type="transmembrane region" description="Helical" evidence="1">
    <location>
        <begin position="51"/>
        <end position="71"/>
    </location>
</feature>
<dbReference type="EMBL" id="LXZO01000079">
    <property type="protein sequence ID" value="PAY47512.1"/>
    <property type="molecule type" value="Genomic_DNA"/>
</dbReference>
<accession>A0A2A2WZX0</accession>
<keyword evidence="1" id="KW-0812">Transmembrane</keyword>
<comment type="caution">
    <text evidence="2">The sequence shown here is derived from an EMBL/GenBank/DDBJ whole genome shotgun (WGS) entry which is preliminary data.</text>
</comment>
<sequence>MKWKQKETPKKSSITGKVNHLITQEKLKYQYHKTEFLNQDNSEQIKKDKDFVKQGGLFIVVAFIIFSLIFLL</sequence>
<evidence type="ECO:0000313" key="3">
    <source>
        <dbReference type="EMBL" id="MSE07595.1"/>
    </source>
</evidence>
<dbReference type="Proteomes" id="UP000218139">
    <property type="component" value="Unassembled WGS sequence"/>
</dbReference>
<keyword evidence="1" id="KW-1133">Transmembrane helix</keyword>
<evidence type="ECO:0000313" key="6">
    <source>
        <dbReference type="Proteomes" id="UP000437575"/>
    </source>
</evidence>
<organism evidence="2 6">
    <name type="scientific">Ligilactobacillus salivarius</name>
    <dbReference type="NCBI Taxonomy" id="1624"/>
    <lineage>
        <taxon>Bacteria</taxon>
        <taxon>Bacillati</taxon>
        <taxon>Bacillota</taxon>
        <taxon>Bacilli</taxon>
        <taxon>Lactobacillales</taxon>
        <taxon>Lactobacillaceae</taxon>
        <taxon>Ligilactobacillus</taxon>
    </lineage>
</organism>
<dbReference type="EMBL" id="WKKZ01000627">
    <property type="protein sequence ID" value="MSE06127.1"/>
    <property type="molecule type" value="Genomic_DNA"/>
</dbReference>
<dbReference type="RefSeq" id="WP_095758538.1">
    <property type="nucleotide sequence ID" value="NZ_CP062071.1"/>
</dbReference>
<evidence type="ECO:0000313" key="2">
    <source>
        <dbReference type="EMBL" id="MSE06127.1"/>
    </source>
</evidence>
<name>A0A2A2WZX0_9LACO</name>
<evidence type="ECO:0000313" key="5">
    <source>
        <dbReference type="Proteomes" id="UP000218139"/>
    </source>
</evidence>
<evidence type="ECO:0000256" key="1">
    <source>
        <dbReference type="SAM" id="Phobius"/>
    </source>
</evidence>
<dbReference type="EMBL" id="WKKX01000050">
    <property type="protein sequence ID" value="MSE07595.1"/>
    <property type="molecule type" value="Genomic_DNA"/>
</dbReference>